<evidence type="ECO:0000256" key="3">
    <source>
        <dbReference type="ARBA" id="ARBA00022989"/>
    </source>
</evidence>
<sequence length="249" mass="27547">MGTIYTLWIRQLKRYYRSRSRMIGTLGNPLLFLVAFSYGFGPIFQRAGEGTDYITFLAPGIIGISILMTAMASGTDIIWDRQFGFLKETFVAPVSRLQVMFGRTLGGATVAVLQGIVVLFIAMFLGFRFETLLGFFLSLAIMLVSAIAFTAFAIAIASLIEDVQGYQFIMNFLVMPMVFLSGSVFPLNDLPKSVKIIAHFDPLSYSVDGLRSSLAGIAYFDTTLNLIVLGLLTVVFLIFGSWAFSRIRL</sequence>
<reference evidence="7 8" key="1">
    <citation type="journal article" date="2016" name="Nat. Commun.">
        <title>Thousands of microbial genomes shed light on interconnected biogeochemical processes in an aquifer system.</title>
        <authorList>
            <person name="Anantharaman K."/>
            <person name="Brown C.T."/>
            <person name="Hug L.A."/>
            <person name="Sharon I."/>
            <person name="Castelle C.J."/>
            <person name="Probst A.J."/>
            <person name="Thomas B.C."/>
            <person name="Singh A."/>
            <person name="Wilkins M.J."/>
            <person name="Karaoz U."/>
            <person name="Brodie E.L."/>
            <person name="Williams K.H."/>
            <person name="Hubbard S.S."/>
            <person name="Banfield J.F."/>
        </authorList>
    </citation>
    <scope>NUCLEOTIDE SEQUENCE [LARGE SCALE GENOMIC DNA]</scope>
</reference>
<dbReference type="PANTHER" id="PTHR43229">
    <property type="entry name" value="NODULATION PROTEIN J"/>
    <property type="match status" value="1"/>
</dbReference>
<comment type="caution">
    <text evidence="7">The sequence shown here is derived from an EMBL/GenBank/DDBJ whole genome shotgun (WGS) entry which is preliminary data.</text>
</comment>
<dbReference type="PIRSF" id="PIRSF006648">
    <property type="entry name" value="DrrB"/>
    <property type="match status" value="1"/>
</dbReference>
<dbReference type="PANTHER" id="PTHR43229:SF2">
    <property type="entry name" value="NODULATION PROTEIN J"/>
    <property type="match status" value="1"/>
</dbReference>
<dbReference type="STRING" id="1797689.A3F24_01460"/>
<keyword evidence="5" id="KW-1003">Cell membrane</keyword>
<name>A0A1G1Z5S2_9BACT</name>
<comment type="similarity">
    <text evidence="5">Belongs to the ABC-2 integral membrane protein family.</text>
</comment>
<evidence type="ECO:0000256" key="4">
    <source>
        <dbReference type="ARBA" id="ARBA00023136"/>
    </source>
</evidence>
<dbReference type="InterPro" id="IPR047817">
    <property type="entry name" value="ABC2_TM_bact-type"/>
</dbReference>
<dbReference type="AlphaFoldDB" id="A0A1G1Z5S2"/>
<dbReference type="PRINTS" id="PR00164">
    <property type="entry name" value="ABC2TRNSPORT"/>
</dbReference>
<feature type="transmembrane region" description="Helical" evidence="5">
    <location>
        <begin position="21"/>
        <end position="41"/>
    </location>
</feature>
<dbReference type="Proteomes" id="UP000178515">
    <property type="component" value="Unassembled WGS sequence"/>
</dbReference>
<evidence type="ECO:0000256" key="2">
    <source>
        <dbReference type="ARBA" id="ARBA00022692"/>
    </source>
</evidence>
<keyword evidence="3 5" id="KW-1133">Transmembrane helix</keyword>
<organism evidence="7 8">
    <name type="scientific">Candidatus Colwellbacteria bacterium RIFCSPHIGHO2_12_FULL_44_17</name>
    <dbReference type="NCBI Taxonomy" id="1797689"/>
    <lineage>
        <taxon>Bacteria</taxon>
        <taxon>Candidatus Colwelliibacteriota</taxon>
    </lineage>
</organism>
<feature type="transmembrane region" description="Helical" evidence="5">
    <location>
        <begin position="133"/>
        <end position="156"/>
    </location>
</feature>
<dbReference type="InterPro" id="IPR051784">
    <property type="entry name" value="Nod_factor_ABC_transporter"/>
</dbReference>
<accession>A0A1G1Z5S2</accession>
<feature type="transmembrane region" description="Helical" evidence="5">
    <location>
        <begin position="168"/>
        <end position="187"/>
    </location>
</feature>
<keyword evidence="4 5" id="KW-0472">Membrane</keyword>
<gene>
    <name evidence="7" type="ORF">A3F24_01460</name>
</gene>
<evidence type="ECO:0000259" key="6">
    <source>
        <dbReference type="PROSITE" id="PS51012"/>
    </source>
</evidence>
<dbReference type="InterPro" id="IPR000412">
    <property type="entry name" value="ABC_2_transport"/>
</dbReference>
<protein>
    <recommendedName>
        <fullName evidence="5">Transport permease protein</fullName>
    </recommendedName>
</protein>
<proteinExistence type="inferred from homology"/>
<dbReference type="GO" id="GO:0140359">
    <property type="term" value="F:ABC-type transporter activity"/>
    <property type="evidence" value="ECO:0007669"/>
    <property type="project" value="InterPro"/>
</dbReference>
<feature type="transmembrane region" description="Helical" evidence="5">
    <location>
        <begin position="53"/>
        <end position="79"/>
    </location>
</feature>
<evidence type="ECO:0000313" key="7">
    <source>
        <dbReference type="EMBL" id="OGY59978.1"/>
    </source>
</evidence>
<evidence type="ECO:0000256" key="1">
    <source>
        <dbReference type="ARBA" id="ARBA00004141"/>
    </source>
</evidence>
<feature type="transmembrane region" description="Helical" evidence="5">
    <location>
        <begin position="224"/>
        <end position="244"/>
    </location>
</feature>
<dbReference type="GO" id="GO:0043190">
    <property type="term" value="C:ATP-binding cassette (ABC) transporter complex"/>
    <property type="evidence" value="ECO:0007669"/>
    <property type="project" value="InterPro"/>
</dbReference>
<dbReference type="PROSITE" id="PS51012">
    <property type="entry name" value="ABC_TM2"/>
    <property type="match status" value="1"/>
</dbReference>
<keyword evidence="5" id="KW-0813">Transport</keyword>
<dbReference type="InterPro" id="IPR013525">
    <property type="entry name" value="ABC2_TM"/>
</dbReference>
<feature type="domain" description="ABC transmembrane type-2" evidence="6">
    <location>
        <begin position="20"/>
        <end position="247"/>
    </location>
</feature>
<dbReference type="EMBL" id="MHIX01000005">
    <property type="protein sequence ID" value="OGY59978.1"/>
    <property type="molecule type" value="Genomic_DNA"/>
</dbReference>
<feature type="transmembrane region" description="Helical" evidence="5">
    <location>
        <begin position="100"/>
        <end position="127"/>
    </location>
</feature>
<dbReference type="Pfam" id="PF01061">
    <property type="entry name" value="ABC2_membrane"/>
    <property type="match status" value="1"/>
</dbReference>
<evidence type="ECO:0000313" key="8">
    <source>
        <dbReference type="Proteomes" id="UP000178515"/>
    </source>
</evidence>
<keyword evidence="2 5" id="KW-0812">Transmembrane</keyword>
<comment type="subcellular location">
    <subcellularLocation>
        <location evidence="5">Cell membrane</location>
        <topology evidence="5">Multi-pass membrane protein</topology>
    </subcellularLocation>
    <subcellularLocation>
        <location evidence="1">Membrane</location>
        <topology evidence="1">Multi-pass membrane protein</topology>
    </subcellularLocation>
</comment>
<evidence type="ECO:0000256" key="5">
    <source>
        <dbReference type="RuleBase" id="RU361157"/>
    </source>
</evidence>